<reference evidence="10 11" key="1">
    <citation type="submission" date="2016-10" db="EMBL/GenBank/DDBJ databases">
        <authorList>
            <person name="de Groot N.N."/>
        </authorList>
    </citation>
    <scope>NUCLEOTIDE SEQUENCE [LARGE SCALE GENOMIC DNA]</scope>
    <source>
        <strain evidence="10 11">DSM 21668</strain>
    </source>
</reference>
<keyword evidence="7 8" id="KW-1133">Transmembrane helix</keyword>
<evidence type="ECO:0000256" key="6">
    <source>
        <dbReference type="ARBA" id="ARBA00022777"/>
    </source>
</evidence>
<keyword evidence="4" id="KW-0808">Transferase</keyword>
<evidence type="ECO:0000256" key="7">
    <source>
        <dbReference type="ARBA" id="ARBA00022989"/>
    </source>
</evidence>
<evidence type="ECO:0000256" key="8">
    <source>
        <dbReference type="SAM" id="Phobius"/>
    </source>
</evidence>
<dbReference type="Gene3D" id="1.10.287.130">
    <property type="match status" value="1"/>
</dbReference>
<feature type="transmembrane region" description="Helical" evidence="8">
    <location>
        <begin position="12"/>
        <end position="33"/>
    </location>
</feature>
<dbReference type="STRING" id="563176.SAMN04488090_4811"/>
<feature type="transmembrane region" description="Helical" evidence="8">
    <location>
        <begin position="141"/>
        <end position="162"/>
    </location>
</feature>
<dbReference type="PANTHER" id="PTHR45436:SF5">
    <property type="entry name" value="SENSOR HISTIDINE KINASE TRCS"/>
    <property type="match status" value="1"/>
</dbReference>
<name>A0A1G9Y4C8_9BACT</name>
<proteinExistence type="predicted"/>
<dbReference type="InterPro" id="IPR005467">
    <property type="entry name" value="His_kinase_dom"/>
</dbReference>
<evidence type="ECO:0000256" key="1">
    <source>
        <dbReference type="ARBA" id="ARBA00000085"/>
    </source>
</evidence>
<dbReference type="PROSITE" id="PS50109">
    <property type="entry name" value="HIS_KIN"/>
    <property type="match status" value="1"/>
</dbReference>
<evidence type="ECO:0000256" key="3">
    <source>
        <dbReference type="ARBA" id="ARBA00022553"/>
    </source>
</evidence>
<keyword evidence="5 8" id="KW-0812">Transmembrane</keyword>
<dbReference type="InterPro" id="IPR036890">
    <property type="entry name" value="HATPase_C_sf"/>
</dbReference>
<dbReference type="Proteomes" id="UP000198901">
    <property type="component" value="Unassembled WGS sequence"/>
</dbReference>
<dbReference type="SUPFAM" id="SSF55874">
    <property type="entry name" value="ATPase domain of HSP90 chaperone/DNA topoisomerase II/histidine kinase"/>
    <property type="match status" value="1"/>
</dbReference>
<dbReference type="EC" id="2.7.13.3" evidence="2"/>
<keyword evidence="8" id="KW-0472">Membrane</keyword>
<dbReference type="Pfam" id="PF00512">
    <property type="entry name" value="HisKA"/>
    <property type="match status" value="1"/>
</dbReference>
<dbReference type="Pfam" id="PF02518">
    <property type="entry name" value="HATPase_c"/>
    <property type="match status" value="1"/>
</dbReference>
<dbReference type="InterPro" id="IPR003594">
    <property type="entry name" value="HATPase_dom"/>
</dbReference>
<protein>
    <recommendedName>
        <fullName evidence="2">histidine kinase</fullName>
        <ecNumber evidence="2">2.7.13.3</ecNumber>
    </recommendedName>
</protein>
<dbReference type="GO" id="GO:0005886">
    <property type="term" value="C:plasma membrane"/>
    <property type="evidence" value="ECO:0007669"/>
    <property type="project" value="TreeGrafter"/>
</dbReference>
<dbReference type="SMART" id="SM00388">
    <property type="entry name" value="HisKA"/>
    <property type="match status" value="1"/>
</dbReference>
<gene>
    <name evidence="10" type="ORF">SAMN04488090_4811</name>
</gene>
<feature type="domain" description="Histidine kinase" evidence="9">
    <location>
        <begin position="229"/>
        <end position="429"/>
    </location>
</feature>
<dbReference type="PANTHER" id="PTHR45436">
    <property type="entry name" value="SENSOR HISTIDINE KINASE YKOH"/>
    <property type="match status" value="1"/>
</dbReference>
<dbReference type="GO" id="GO:0000155">
    <property type="term" value="F:phosphorelay sensor kinase activity"/>
    <property type="evidence" value="ECO:0007669"/>
    <property type="project" value="InterPro"/>
</dbReference>
<dbReference type="InterPro" id="IPR036097">
    <property type="entry name" value="HisK_dim/P_sf"/>
</dbReference>
<dbReference type="AlphaFoldDB" id="A0A1G9Y4C8"/>
<dbReference type="InterPro" id="IPR003661">
    <property type="entry name" value="HisK_dim/P_dom"/>
</dbReference>
<sequence>MGSMSKLLSRTFRFIIGYAVAVLVASVPAYYYLVDAIWQRELTEHNRIVAEGIEHHLSGLRLSRAELEAHLKAWNTIRPEMTMTVADRIRPDSLYNVYRYNTYSKHDREDRFQGLVTYFEREGQVYRLTVETNMEESRETVMALTAVTVLFLAILLVGFVFLNRRLSVRLWRPFYNTLRQIRGFDLSRPEPPSFQDTSITEFRELNDGLSKLIEGNMAAYTQQKHFIENAAHELQTPLAVVQSKLDLLLQDPELTGGQSGAIEEAYRALLRVNRINRNLLMLARIENSQFPDTESVEIGEVAAENLDFSAEFMENKRLTVRFDPKEQLSIPANRTLVEILVSNLLRNAIRYSPADSLLGLSVEGRCFTVTNPGTQPLRSDVVFQRFGRANRDEPGTGLGLAIAAQICARYGWTIAYRFEEKSHIFSVTF</sequence>
<evidence type="ECO:0000256" key="5">
    <source>
        <dbReference type="ARBA" id="ARBA00022692"/>
    </source>
</evidence>
<dbReference type="InterPro" id="IPR050428">
    <property type="entry name" value="TCS_sensor_his_kinase"/>
</dbReference>
<dbReference type="Gene3D" id="3.30.565.10">
    <property type="entry name" value="Histidine kinase-like ATPase, C-terminal domain"/>
    <property type="match status" value="1"/>
</dbReference>
<keyword evidence="11" id="KW-1185">Reference proteome</keyword>
<evidence type="ECO:0000256" key="2">
    <source>
        <dbReference type="ARBA" id="ARBA00012438"/>
    </source>
</evidence>
<dbReference type="OrthoDB" id="1522504at2"/>
<keyword evidence="3" id="KW-0597">Phosphoprotein</keyword>
<comment type="catalytic activity">
    <reaction evidence="1">
        <text>ATP + protein L-histidine = ADP + protein N-phospho-L-histidine.</text>
        <dbReference type="EC" id="2.7.13.3"/>
    </reaction>
</comment>
<accession>A0A1G9Y4C8</accession>
<evidence type="ECO:0000259" key="9">
    <source>
        <dbReference type="PROSITE" id="PS50109"/>
    </source>
</evidence>
<dbReference type="CDD" id="cd00082">
    <property type="entry name" value="HisKA"/>
    <property type="match status" value="1"/>
</dbReference>
<organism evidence="10 11">
    <name type="scientific">Siphonobacter aquaeclarae</name>
    <dbReference type="NCBI Taxonomy" id="563176"/>
    <lineage>
        <taxon>Bacteria</taxon>
        <taxon>Pseudomonadati</taxon>
        <taxon>Bacteroidota</taxon>
        <taxon>Cytophagia</taxon>
        <taxon>Cytophagales</taxon>
        <taxon>Cytophagaceae</taxon>
        <taxon>Siphonobacter</taxon>
    </lineage>
</organism>
<dbReference type="SUPFAM" id="SSF47384">
    <property type="entry name" value="Homodimeric domain of signal transducing histidine kinase"/>
    <property type="match status" value="1"/>
</dbReference>
<evidence type="ECO:0000313" key="10">
    <source>
        <dbReference type="EMBL" id="SDN03868.1"/>
    </source>
</evidence>
<dbReference type="SMART" id="SM00387">
    <property type="entry name" value="HATPase_c"/>
    <property type="match status" value="1"/>
</dbReference>
<evidence type="ECO:0000313" key="11">
    <source>
        <dbReference type="Proteomes" id="UP000198901"/>
    </source>
</evidence>
<keyword evidence="6 10" id="KW-0418">Kinase</keyword>
<evidence type="ECO:0000256" key="4">
    <source>
        <dbReference type="ARBA" id="ARBA00022679"/>
    </source>
</evidence>
<dbReference type="EMBL" id="FNGS01000012">
    <property type="protein sequence ID" value="SDN03868.1"/>
    <property type="molecule type" value="Genomic_DNA"/>
</dbReference>